<feature type="region of interest" description="Disordered" evidence="1">
    <location>
        <begin position="34"/>
        <end position="87"/>
    </location>
</feature>
<dbReference type="Proteomes" id="UP001633002">
    <property type="component" value="Unassembled WGS sequence"/>
</dbReference>
<reference evidence="2 3" key="1">
    <citation type="submission" date="2024-09" db="EMBL/GenBank/DDBJ databases">
        <title>Chromosome-scale assembly of Riccia sorocarpa.</title>
        <authorList>
            <person name="Paukszto L."/>
        </authorList>
    </citation>
    <scope>NUCLEOTIDE SEQUENCE [LARGE SCALE GENOMIC DNA]</scope>
    <source>
        <strain evidence="2">LP-2024</strain>
        <tissue evidence="2">Aerial parts of the thallus</tissue>
    </source>
</reference>
<evidence type="ECO:0000256" key="1">
    <source>
        <dbReference type="SAM" id="MobiDB-lite"/>
    </source>
</evidence>
<protein>
    <submittedName>
        <fullName evidence="2">Uncharacterized protein</fullName>
    </submittedName>
</protein>
<proteinExistence type="predicted"/>
<comment type="caution">
    <text evidence="2">The sequence shown here is derived from an EMBL/GenBank/DDBJ whole genome shotgun (WGS) entry which is preliminary data.</text>
</comment>
<evidence type="ECO:0000313" key="3">
    <source>
        <dbReference type="Proteomes" id="UP001633002"/>
    </source>
</evidence>
<organism evidence="2 3">
    <name type="scientific">Riccia sorocarpa</name>
    <dbReference type="NCBI Taxonomy" id="122646"/>
    <lineage>
        <taxon>Eukaryota</taxon>
        <taxon>Viridiplantae</taxon>
        <taxon>Streptophyta</taxon>
        <taxon>Embryophyta</taxon>
        <taxon>Marchantiophyta</taxon>
        <taxon>Marchantiopsida</taxon>
        <taxon>Marchantiidae</taxon>
        <taxon>Marchantiales</taxon>
        <taxon>Ricciaceae</taxon>
        <taxon>Riccia</taxon>
    </lineage>
</organism>
<dbReference type="AlphaFoldDB" id="A0ABD3HMK4"/>
<keyword evidence="3" id="KW-1185">Reference proteome</keyword>
<feature type="compositionally biased region" description="Acidic residues" evidence="1">
    <location>
        <begin position="63"/>
        <end position="78"/>
    </location>
</feature>
<dbReference type="EMBL" id="JBJQOH010000003">
    <property type="protein sequence ID" value="KAL3691539.1"/>
    <property type="molecule type" value="Genomic_DNA"/>
</dbReference>
<feature type="compositionally biased region" description="Acidic residues" evidence="1">
    <location>
        <begin position="40"/>
        <end position="53"/>
    </location>
</feature>
<sequence length="120" mass="13179">MSSWECAYPVLVEDAVNLLVADIEKKLLGSGLLNVPEEVHGDDDDNEDEDVSDEHDARGFEVKDEDEDKDQDGAEEGELTSRTSQDNVWESHLTPAIGKSLFLLGTCLETRSTSILTNIG</sequence>
<accession>A0ABD3HMK4</accession>
<gene>
    <name evidence="2" type="ORF">R1sor_005190</name>
</gene>
<evidence type="ECO:0000313" key="2">
    <source>
        <dbReference type="EMBL" id="KAL3691539.1"/>
    </source>
</evidence>
<name>A0ABD3HMK4_9MARC</name>